<dbReference type="GO" id="GO:0016592">
    <property type="term" value="C:mediator complex"/>
    <property type="evidence" value="ECO:0007669"/>
    <property type="project" value="InterPro"/>
</dbReference>
<protein>
    <recommendedName>
        <fullName evidence="3 9">Mediator of RNA polymerase II transcription subunit 5</fullName>
    </recommendedName>
    <alternativeName>
        <fullName evidence="8 9">Mediator complex subunit 5</fullName>
    </alternativeName>
</protein>
<dbReference type="Proteomes" id="UP000245946">
    <property type="component" value="Unassembled WGS sequence"/>
</dbReference>
<dbReference type="PANTHER" id="PTHR35784:SF1">
    <property type="entry name" value="MEDIATOR OF RNA POLYMERASE II TRANSCRIPTION SUBUNIT 5"/>
    <property type="match status" value="1"/>
</dbReference>
<evidence type="ECO:0000256" key="4">
    <source>
        <dbReference type="ARBA" id="ARBA00023015"/>
    </source>
</evidence>
<dbReference type="OrthoDB" id="5549158at2759"/>
<reference evidence="10 11" key="1">
    <citation type="journal article" date="2018" name="Mol. Biol. Evol.">
        <title>Broad Genomic Sampling Reveals a Smut Pathogenic Ancestry of the Fungal Clade Ustilaginomycotina.</title>
        <authorList>
            <person name="Kijpornyongpan T."/>
            <person name="Mondo S.J."/>
            <person name="Barry K."/>
            <person name="Sandor L."/>
            <person name="Lee J."/>
            <person name="Lipzen A."/>
            <person name="Pangilinan J."/>
            <person name="LaButti K."/>
            <person name="Hainaut M."/>
            <person name="Henrissat B."/>
            <person name="Grigoriev I.V."/>
            <person name="Spatafora J.W."/>
            <person name="Aime M.C."/>
        </authorList>
    </citation>
    <scope>NUCLEOTIDE SEQUENCE [LARGE SCALE GENOMIC DNA]</scope>
    <source>
        <strain evidence="10 11">MCA 4186</strain>
    </source>
</reference>
<evidence type="ECO:0000256" key="3">
    <source>
        <dbReference type="ARBA" id="ARBA00020628"/>
    </source>
</evidence>
<dbReference type="STRING" id="58919.A0A316ZG55"/>
<evidence type="ECO:0000313" key="11">
    <source>
        <dbReference type="Proteomes" id="UP000245946"/>
    </source>
</evidence>
<comment type="function">
    <text evidence="9">Component of the Mediator complex, a coactivator involved in the regulated transcription of nearly all RNA polymerase II-dependent genes. Mediator functions as a bridge to convey information from gene-specific regulatory proteins to the basal RNA polymerase II transcription machinery. Mediator is recruited to promoters by direct interactions with regulatory proteins and serves as a scaffold for the assembly of a functional preinitiation complex with RNA polymerase II and the general transcription factors.</text>
</comment>
<dbReference type="GO" id="GO:0006357">
    <property type="term" value="P:regulation of transcription by RNA polymerase II"/>
    <property type="evidence" value="ECO:0007669"/>
    <property type="project" value="InterPro"/>
</dbReference>
<comment type="similarity">
    <text evidence="2 9">Belongs to the Mediator complex subunit 5 family.</text>
</comment>
<proteinExistence type="inferred from homology"/>
<organism evidence="10 11">
    <name type="scientific">Tilletiopsis washingtonensis</name>
    <dbReference type="NCBI Taxonomy" id="58919"/>
    <lineage>
        <taxon>Eukaryota</taxon>
        <taxon>Fungi</taxon>
        <taxon>Dikarya</taxon>
        <taxon>Basidiomycota</taxon>
        <taxon>Ustilaginomycotina</taxon>
        <taxon>Exobasidiomycetes</taxon>
        <taxon>Entylomatales</taxon>
        <taxon>Entylomatales incertae sedis</taxon>
        <taxon>Tilletiopsis</taxon>
    </lineage>
</organism>
<sequence length="1027" mass="107664">MDTHMSAAPALRPEIERLTIQALARGTAPSQWLAQARAVLAGEDSGYTVVQVLLALVVPLSVPPELALDYLTLALGRPLEDAAGAASSSASALDLHQPLCTPAQVSLALLQLHGDESGRRSSSSVGAAASLLLECDSRGLPDLEAITRIYDASAWTAVLRVAGSCARMCAEALVAQEHAAASLTAGWLTAGVPALVESARAAPQAGGVDEQSVRAVEAAFATLFAALDSHTNPLISSETARSVLDSLLHGTRPRRGSTAAAAAHAQDKGLVEQERALRAASAALPPLQTWRLEVWDIGHLQLPGSAEPSPSVEIVHLLHLFVDEQLPWAAKVEAARTTLSALTDAADASTSATSIYETFYLSIFLAAVTSLTHVLSPPPTIGSLEPSGRSDAAYVVVWRAALCGMLPALVASLESERVAAGAHPQHIMSGVFKALLSLTEARLVETERVMLAAVPSKSAEERGEDDMALDEWLASASSPPHAPLRGGLLRALVDLQLMSAADADSTSVAGALADAEPTLMAQAGGEEALAADLADKMAHDDLTELLNKVAGDYGAQPTCARQLVQMLANAAQEGDLERVARVSKALLDNASAVDVMALYVGSLEVLLPFATLLDRTDLGEIADEPSVLCSVILFAQWLLNRAELAGGLVVEQLAEHARFLPRFARSCTSISRLDDLEAGERELVARWIRALYESDGISDELMRDSAPQVIMRLAPLLFSQSITACNTGIIDLDTLRGGLTYFAQDLLCFALPGALRWVMTDLQRVPLKSAAGGQSSGRAVHYEILSTFLTSDSCSSTVAQLVAADLRRVLRDSQLAAATAGTDVDVAVLRSKLEEAIEALPSPSRSTAWLSPALGAGLVGAPLDSVRPHVHLVQATARREQVAEVLAAHLRDTLALAPALPSLKRSLACMLAFDHVRPTPASAAIRHHALVTLVTRQMLDEPTPPSASAAEALGLALTLLQHASSPDSTAAQHVGQLLALCYAQALAGTSSEALHAACASALVTLAARTPLVRSEILPVFPALEAVV</sequence>
<evidence type="ECO:0000256" key="8">
    <source>
        <dbReference type="ARBA" id="ARBA00031256"/>
    </source>
</evidence>
<dbReference type="EMBL" id="KZ819284">
    <property type="protein sequence ID" value="PWO00731.1"/>
    <property type="molecule type" value="Genomic_DNA"/>
</dbReference>
<evidence type="ECO:0000256" key="1">
    <source>
        <dbReference type="ARBA" id="ARBA00004123"/>
    </source>
</evidence>
<evidence type="ECO:0000256" key="5">
    <source>
        <dbReference type="ARBA" id="ARBA00023159"/>
    </source>
</evidence>
<evidence type="ECO:0000313" key="10">
    <source>
        <dbReference type="EMBL" id="PWO00731.1"/>
    </source>
</evidence>
<comment type="subcellular location">
    <subcellularLocation>
        <location evidence="1 9">Nucleus</location>
    </subcellularLocation>
</comment>
<evidence type="ECO:0000256" key="9">
    <source>
        <dbReference type="RuleBase" id="RU364142"/>
    </source>
</evidence>
<dbReference type="Pfam" id="PF08689">
    <property type="entry name" value="Med5"/>
    <property type="match status" value="1"/>
</dbReference>
<name>A0A316ZG55_9BASI</name>
<keyword evidence="5 9" id="KW-0010">Activator</keyword>
<dbReference type="AlphaFoldDB" id="A0A316ZG55"/>
<comment type="subunit">
    <text evidence="9">Component of the Mediator complex.</text>
</comment>
<dbReference type="GO" id="GO:0003712">
    <property type="term" value="F:transcription coregulator activity"/>
    <property type="evidence" value="ECO:0007669"/>
    <property type="project" value="InterPro"/>
</dbReference>
<evidence type="ECO:0000256" key="7">
    <source>
        <dbReference type="ARBA" id="ARBA00023242"/>
    </source>
</evidence>
<keyword evidence="6 9" id="KW-0804">Transcription</keyword>
<dbReference type="InterPro" id="IPR014801">
    <property type="entry name" value="Mediator_Med5_fun"/>
</dbReference>
<keyword evidence="7 9" id="KW-0539">Nucleus</keyword>
<dbReference type="PANTHER" id="PTHR35784">
    <property type="entry name" value="MEDIATOR OF RNA POLYMERASE II TRANSCRIPTION SUBUNIT 5"/>
    <property type="match status" value="1"/>
</dbReference>
<evidence type="ECO:0000256" key="6">
    <source>
        <dbReference type="ARBA" id="ARBA00023163"/>
    </source>
</evidence>
<accession>A0A316ZG55</accession>
<keyword evidence="11" id="KW-1185">Reference proteome</keyword>
<keyword evidence="4 9" id="KW-0805">Transcription regulation</keyword>
<evidence type="ECO:0000256" key="2">
    <source>
        <dbReference type="ARBA" id="ARBA00008782"/>
    </source>
</evidence>
<gene>
    <name evidence="9" type="primary">MED5</name>
    <name evidence="10" type="ORF">FA09DRAFT_336140</name>
</gene>